<evidence type="ECO:0000256" key="1">
    <source>
        <dbReference type="SAM" id="Phobius"/>
    </source>
</evidence>
<feature type="transmembrane region" description="Helical" evidence="1">
    <location>
        <begin position="73"/>
        <end position="95"/>
    </location>
</feature>
<dbReference type="Pfam" id="PF09955">
    <property type="entry name" value="DUF2189"/>
    <property type="match status" value="1"/>
</dbReference>
<protein>
    <submittedName>
        <fullName evidence="2">DUF2189 domain-containing protein</fullName>
    </submittedName>
</protein>
<reference evidence="2 3" key="1">
    <citation type="submission" date="2020-05" db="EMBL/GenBank/DDBJ databases">
        <title>Thiomicrorhabdus sediminis sp.nov. and Thiomicrorhabdus xiamenensis sp.nov., novel sulfur-oxidizing bacteria isolated from coastal sediment.</title>
        <authorList>
            <person name="Liu X."/>
        </authorList>
    </citation>
    <scope>NUCLEOTIDE SEQUENCE [LARGE SCALE GENOMIC DNA]</scope>
    <source>
        <strain evidence="2 3">G2</strain>
    </source>
</reference>
<feature type="transmembrane region" description="Helical" evidence="1">
    <location>
        <begin position="226"/>
        <end position="253"/>
    </location>
</feature>
<feature type="transmembrane region" description="Helical" evidence="1">
    <location>
        <begin position="45"/>
        <end position="67"/>
    </location>
</feature>
<name>A0A7D4NWU5_9GAMM</name>
<dbReference type="KEGG" id="txa:HQN79_00410"/>
<feature type="transmembrane region" description="Helical" evidence="1">
    <location>
        <begin position="172"/>
        <end position="199"/>
    </location>
</feature>
<dbReference type="AlphaFoldDB" id="A0A7D4NWU5"/>
<proteinExistence type="predicted"/>
<evidence type="ECO:0000313" key="3">
    <source>
        <dbReference type="Proteomes" id="UP000504724"/>
    </source>
</evidence>
<feature type="transmembrane region" description="Helical" evidence="1">
    <location>
        <begin position="121"/>
        <end position="146"/>
    </location>
</feature>
<keyword evidence="1" id="KW-0812">Transmembrane</keyword>
<keyword evidence="3" id="KW-1185">Reference proteome</keyword>
<evidence type="ECO:0000313" key="2">
    <source>
        <dbReference type="EMBL" id="QKI88138.1"/>
    </source>
</evidence>
<keyword evidence="1" id="KW-0472">Membrane</keyword>
<organism evidence="2 3">
    <name type="scientific">Thiomicrorhabdus xiamenensis</name>
    <dbReference type="NCBI Taxonomy" id="2739063"/>
    <lineage>
        <taxon>Bacteria</taxon>
        <taxon>Pseudomonadati</taxon>
        <taxon>Pseudomonadota</taxon>
        <taxon>Gammaproteobacteria</taxon>
        <taxon>Thiotrichales</taxon>
        <taxon>Piscirickettsiaceae</taxon>
        <taxon>Thiomicrorhabdus</taxon>
    </lineage>
</organism>
<dbReference type="Proteomes" id="UP000504724">
    <property type="component" value="Chromosome"/>
</dbReference>
<gene>
    <name evidence="2" type="ORF">HQN79_00410</name>
</gene>
<keyword evidence="1" id="KW-1133">Transmembrane helix</keyword>
<dbReference type="EMBL" id="CP054020">
    <property type="protein sequence ID" value="QKI88138.1"/>
    <property type="molecule type" value="Genomic_DNA"/>
</dbReference>
<dbReference type="RefSeq" id="WP_173283729.1">
    <property type="nucleotide sequence ID" value="NZ_CP054020.1"/>
</dbReference>
<dbReference type="InterPro" id="IPR018692">
    <property type="entry name" value="DUF2189"/>
</dbReference>
<accession>A0A7D4NWU5</accession>
<sequence length="274" mass="30068">MPQTIHHHGIHEHITEKGEHIVSKDCRYGDIGHWLKKGWMDMAHAPAASLFYGAVMTLSVLLVYASFRDQPIMMFQVATFFVMLSPFLATGLYAISRQLQDGEKPNLAASMFAWRHNISEFALFALALGVIIAIWSRVVPLIAAVVKSNSLLIVDPDAGVMGFLTSDAGQTFMTYFLVAGVFVAALVFALSVVTIPLLLRDSNIGVVQAMILSFEVVMENKGVMALWALIIGSLITIGIVTFGIAMLIVMPLLGYASWHAFNDLIEIDPKTEIK</sequence>